<protein>
    <submittedName>
        <fullName evidence="1">Uncharacterized protein</fullName>
    </submittedName>
</protein>
<name>A0ABC8TBA8_9AQUA</name>
<evidence type="ECO:0000313" key="1">
    <source>
        <dbReference type="EMBL" id="CAK9164308.1"/>
    </source>
</evidence>
<organism evidence="1 2">
    <name type="scientific">Ilex paraguariensis</name>
    <name type="common">yerba mate</name>
    <dbReference type="NCBI Taxonomy" id="185542"/>
    <lineage>
        <taxon>Eukaryota</taxon>
        <taxon>Viridiplantae</taxon>
        <taxon>Streptophyta</taxon>
        <taxon>Embryophyta</taxon>
        <taxon>Tracheophyta</taxon>
        <taxon>Spermatophyta</taxon>
        <taxon>Magnoliopsida</taxon>
        <taxon>eudicotyledons</taxon>
        <taxon>Gunneridae</taxon>
        <taxon>Pentapetalae</taxon>
        <taxon>asterids</taxon>
        <taxon>campanulids</taxon>
        <taxon>Aquifoliales</taxon>
        <taxon>Aquifoliaceae</taxon>
        <taxon>Ilex</taxon>
    </lineage>
</organism>
<dbReference type="Proteomes" id="UP001642360">
    <property type="component" value="Unassembled WGS sequence"/>
</dbReference>
<dbReference type="AlphaFoldDB" id="A0ABC8TBA8"/>
<proteinExistence type="predicted"/>
<dbReference type="EMBL" id="CAUOFW020004170">
    <property type="protein sequence ID" value="CAK9164308.1"/>
    <property type="molecule type" value="Genomic_DNA"/>
</dbReference>
<feature type="non-terminal residue" evidence="1">
    <location>
        <position position="1"/>
    </location>
</feature>
<evidence type="ECO:0000313" key="2">
    <source>
        <dbReference type="Proteomes" id="UP001642360"/>
    </source>
</evidence>
<accession>A0ABC8TBA8</accession>
<keyword evidence="2" id="KW-1185">Reference proteome</keyword>
<comment type="caution">
    <text evidence="1">The sequence shown here is derived from an EMBL/GenBank/DDBJ whole genome shotgun (WGS) entry which is preliminary data.</text>
</comment>
<gene>
    <name evidence="1" type="ORF">ILEXP_LOCUS33415</name>
</gene>
<reference evidence="1 2" key="1">
    <citation type="submission" date="2024-02" db="EMBL/GenBank/DDBJ databases">
        <authorList>
            <person name="Vignale AGUSTIN F."/>
            <person name="Sosa J E."/>
            <person name="Modenutti C."/>
        </authorList>
    </citation>
    <scope>NUCLEOTIDE SEQUENCE [LARGE SCALE GENOMIC DNA]</scope>
</reference>
<sequence>FFDALAGTPVHAPFSLLCPIFLGIPLPQPALGRHPIGLGVASCSKALPTSLESTASTSTSQRPTPTRRCCLIVFIVFPNVPA</sequence>